<name>A0AA88N9N2_TACVA</name>
<organism evidence="2 3">
    <name type="scientific">Tachysurus vachellii</name>
    <name type="common">Darkbarbel catfish</name>
    <name type="synonym">Pelteobagrus vachellii</name>
    <dbReference type="NCBI Taxonomy" id="175792"/>
    <lineage>
        <taxon>Eukaryota</taxon>
        <taxon>Metazoa</taxon>
        <taxon>Chordata</taxon>
        <taxon>Craniata</taxon>
        <taxon>Vertebrata</taxon>
        <taxon>Euteleostomi</taxon>
        <taxon>Actinopterygii</taxon>
        <taxon>Neopterygii</taxon>
        <taxon>Teleostei</taxon>
        <taxon>Ostariophysi</taxon>
        <taxon>Siluriformes</taxon>
        <taxon>Bagridae</taxon>
        <taxon>Tachysurus</taxon>
    </lineage>
</organism>
<feature type="region of interest" description="Disordered" evidence="1">
    <location>
        <begin position="1"/>
        <end position="104"/>
    </location>
</feature>
<evidence type="ECO:0000313" key="2">
    <source>
        <dbReference type="EMBL" id="KAK2854707.1"/>
    </source>
</evidence>
<dbReference type="EMBL" id="JAVHJS010000006">
    <property type="protein sequence ID" value="KAK2854707.1"/>
    <property type="molecule type" value="Genomic_DNA"/>
</dbReference>
<sequence length="104" mass="11774">MRPAIHHATRKEGEYAAEGNEQAETSPQKSNKSPPQSPGPTQRSILTELAKQWGCNQPRRPHLGPNRQWPTDTVMNTLPPERARNSMEPERGGRGIEGRREEKR</sequence>
<evidence type="ECO:0000313" key="3">
    <source>
        <dbReference type="Proteomes" id="UP001187315"/>
    </source>
</evidence>
<protein>
    <submittedName>
        <fullName evidence="2">Uncharacterized protein</fullName>
    </submittedName>
</protein>
<evidence type="ECO:0000256" key="1">
    <source>
        <dbReference type="SAM" id="MobiDB-lite"/>
    </source>
</evidence>
<proteinExistence type="predicted"/>
<comment type="caution">
    <text evidence="2">The sequence shown here is derived from an EMBL/GenBank/DDBJ whole genome shotgun (WGS) entry which is preliminary data.</text>
</comment>
<dbReference type="Proteomes" id="UP001187315">
    <property type="component" value="Unassembled WGS sequence"/>
</dbReference>
<gene>
    <name evidence="2" type="ORF">Q7C36_006576</name>
</gene>
<dbReference type="AlphaFoldDB" id="A0AA88N9N2"/>
<feature type="compositionally biased region" description="Basic and acidic residues" evidence="1">
    <location>
        <begin position="81"/>
        <end position="104"/>
    </location>
</feature>
<accession>A0AA88N9N2</accession>
<keyword evidence="3" id="KW-1185">Reference proteome</keyword>
<reference evidence="2" key="1">
    <citation type="submission" date="2023-08" db="EMBL/GenBank/DDBJ databases">
        <title>Pelteobagrus vachellii genome.</title>
        <authorList>
            <person name="Liu H."/>
        </authorList>
    </citation>
    <scope>NUCLEOTIDE SEQUENCE</scope>
    <source>
        <strain evidence="2">PRFRI_2022a</strain>
        <tissue evidence="2">Muscle</tissue>
    </source>
</reference>